<evidence type="ECO:0000313" key="3">
    <source>
        <dbReference type="Proteomes" id="UP000221538"/>
    </source>
</evidence>
<dbReference type="Proteomes" id="UP000221538">
    <property type="component" value="Unassembled WGS sequence"/>
</dbReference>
<dbReference type="RefSeq" id="WP_044663551.1">
    <property type="nucleotide sequence ID" value="NZ_BEWI01000031.1"/>
</dbReference>
<feature type="compositionally biased region" description="Basic and acidic residues" evidence="1">
    <location>
        <begin position="25"/>
        <end position="34"/>
    </location>
</feature>
<proteinExistence type="predicted"/>
<feature type="region of interest" description="Disordered" evidence="1">
    <location>
        <begin position="25"/>
        <end position="64"/>
    </location>
</feature>
<reference evidence="2 3" key="1">
    <citation type="journal article" date="2013" name="Biodegradation">
        <title>Occurrence of 4-tert-butylphenol (4-t-BP) biodegradation in an aquatic sample caused by the presence of Spirodela polyrrhiza and isolation of a 4-t-BP-utilizing bacterium.</title>
        <authorList>
            <person name="Ogata Y."/>
            <person name="Toyama T."/>
            <person name="Yu N."/>
            <person name="Wang X."/>
            <person name="Sei K."/>
            <person name="Ike M."/>
        </authorList>
    </citation>
    <scope>NUCLEOTIDE SEQUENCE [LARGE SCALE GENOMIC DNA]</scope>
    <source>
        <strain evidence="2 3">OMI</strain>
    </source>
</reference>
<evidence type="ECO:0000313" key="2">
    <source>
        <dbReference type="EMBL" id="GAY20651.1"/>
    </source>
</evidence>
<gene>
    <name evidence="2" type="ORF">SFOMI_1181</name>
</gene>
<dbReference type="EMBL" id="BEWI01000031">
    <property type="protein sequence ID" value="GAY20651.1"/>
    <property type="molecule type" value="Genomic_DNA"/>
</dbReference>
<accession>A0A292ZCN9</accession>
<organism evidence="2 3">
    <name type="scientific">Sphingobium fuliginis (strain ATCC 27551)</name>
    <dbReference type="NCBI Taxonomy" id="336203"/>
    <lineage>
        <taxon>Bacteria</taxon>
        <taxon>Pseudomonadati</taxon>
        <taxon>Pseudomonadota</taxon>
        <taxon>Alphaproteobacteria</taxon>
        <taxon>Sphingomonadales</taxon>
        <taxon>Sphingomonadaceae</taxon>
        <taxon>Sphingobium</taxon>
    </lineage>
</organism>
<dbReference type="AlphaFoldDB" id="A0A292ZCN9"/>
<evidence type="ECO:0000256" key="1">
    <source>
        <dbReference type="SAM" id="MobiDB-lite"/>
    </source>
</evidence>
<reference evidence="2 3" key="2">
    <citation type="journal article" date="2013" name="Environ. Sci. Technol.">
        <title>The 4-tert-butylphenol-utilizing bacterium Sphingobium fuliginis OMI can degrade bisphenols via phenolic ring hydroxylation and meta-cleavage pathway.</title>
        <authorList>
            <person name="Ogata Y."/>
            <person name="Goda S."/>
            <person name="Toyama T."/>
            <person name="Sei K."/>
            <person name="Ike M."/>
        </authorList>
    </citation>
    <scope>NUCLEOTIDE SEQUENCE [LARGE SCALE GENOMIC DNA]</scope>
    <source>
        <strain evidence="2 3">OMI</strain>
    </source>
</reference>
<comment type="caution">
    <text evidence="2">The sequence shown here is derived from an EMBL/GenBank/DDBJ whole genome shotgun (WGS) entry which is preliminary data.</text>
</comment>
<name>A0A292ZCN9_SPHSA</name>
<protein>
    <submittedName>
        <fullName evidence="2">Uncharacterized protein</fullName>
    </submittedName>
</protein>
<sequence>MEPPICARSPGDALCVVAEKLREFDDKAPERGDAHWSTQPGDDPLGDAVSNRDIAPDVEPEPDV</sequence>